<dbReference type="InterPro" id="IPR036390">
    <property type="entry name" value="WH_DNA-bd_sf"/>
</dbReference>
<evidence type="ECO:0000256" key="4">
    <source>
        <dbReference type="ARBA" id="ARBA00023163"/>
    </source>
</evidence>
<dbReference type="PRINTS" id="PR00039">
    <property type="entry name" value="HTHLYSR"/>
</dbReference>
<dbReference type="InterPro" id="IPR036388">
    <property type="entry name" value="WH-like_DNA-bd_sf"/>
</dbReference>
<dbReference type="PANTHER" id="PTHR30346:SF0">
    <property type="entry name" value="HCA OPERON TRANSCRIPTIONAL ACTIVATOR HCAR"/>
    <property type="match status" value="1"/>
</dbReference>
<comment type="caution">
    <text evidence="6">The sequence shown here is derived from an EMBL/GenBank/DDBJ whole genome shotgun (WGS) entry which is preliminary data.</text>
</comment>
<dbReference type="EMBL" id="JASNFN010000005">
    <property type="protein sequence ID" value="MDP5182542.1"/>
    <property type="molecule type" value="Genomic_DNA"/>
</dbReference>
<dbReference type="PROSITE" id="PS50931">
    <property type="entry name" value="HTH_LYSR"/>
    <property type="match status" value="1"/>
</dbReference>
<organism evidence="6 7">
    <name type="scientific">Blastococcus carthaginiensis</name>
    <dbReference type="NCBI Taxonomy" id="3050034"/>
    <lineage>
        <taxon>Bacteria</taxon>
        <taxon>Bacillati</taxon>
        <taxon>Actinomycetota</taxon>
        <taxon>Actinomycetes</taxon>
        <taxon>Geodermatophilales</taxon>
        <taxon>Geodermatophilaceae</taxon>
        <taxon>Blastococcus</taxon>
    </lineage>
</organism>
<evidence type="ECO:0000256" key="3">
    <source>
        <dbReference type="ARBA" id="ARBA00023125"/>
    </source>
</evidence>
<gene>
    <name evidence="6" type="ORF">QOZ88_07805</name>
</gene>
<dbReference type="PANTHER" id="PTHR30346">
    <property type="entry name" value="TRANSCRIPTIONAL DUAL REGULATOR HCAR-RELATED"/>
    <property type="match status" value="1"/>
</dbReference>
<dbReference type="RefSeq" id="WP_305999231.1">
    <property type="nucleotide sequence ID" value="NZ_JASNFN010000005.1"/>
</dbReference>
<proteinExistence type="inferred from homology"/>
<name>A0ABT9IAE3_9ACTN</name>
<dbReference type="Gene3D" id="3.40.190.10">
    <property type="entry name" value="Periplasmic binding protein-like II"/>
    <property type="match status" value="2"/>
</dbReference>
<dbReference type="InterPro" id="IPR000847">
    <property type="entry name" value="LysR_HTH_N"/>
</dbReference>
<keyword evidence="7" id="KW-1185">Reference proteome</keyword>
<accession>A0ABT9IAE3</accession>
<evidence type="ECO:0000259" key="5">
    <source>
        <dbReference type="PROSITE" id="PS50931"/>
    </source>
</evidence>
<protein>
    <submittedName>
        <fullName evidence="6">LysR substrate-binding domain-containing protein</fullName>
    </submittedName>
</protein>
<dbReference type="Pfam" id="PF00126">
    <property type="entry name" value="HTH_1"/>
    <property type="match status" value="1"/>
</dbReference>
<evidence type="ECO:0000256" key="2">
    <source>
        <dbReference type="ARBA" id="ARBA00023015"/>
    </source>
</evidence>
<feature type="domain" description="HTH lysR-type" evidence="5">
    <location>
        <begin position="1"/>
        <end position="54"/>
    </location>
</feature>
<evidence type="ECO:0000256" key="1">
    <source>
        <dbReference type="ARBA" id="ARBA00009437"/>
    </source>
</evidence>
<evidence type="ECO:0000313" key="6">
    <source>
        <dbReference type="EMBL" id="MDP5182542.1"/>
    </source>
</evidence>
<evidence type="ECO:0000313" key="7">
    <source>
        <dbReference type="Proteomes" id="UP001233673"/>
    </source>
</evidence>
<dbReference type="SUPFAM" id="SSF46785">
    <property type="entry name" value="Winged helix' DNA-binding domain"/>
    <property type="match status" value="1"/>
</dbReference>
<comment type="similarity">
    <text evidence="1">Belongs to the LysR transcriptional regulatory family.</text>
</comment>
<dbReference type="InterPro" id="IPR005119">
    <property type="entry name" value="LysR_subst-bd"/>
</dbReference>
<reference evidence="7" key="1">
    <citation type="submission" date="2023-05" db="EMBL/GenBank/DDBJ databases">
        <title>Draft genome of Pseudofrankia sp. BMG5.37.</title>
        <authorList>
            <person name="Gtari M."/>
            <person name="Ghodhbane F."/>
            <person name="Sbissi I."/>
        </authorList>
    </citation>
    <scope>NUCLEOTIDE SEQUENCE [LARGE SCALE GENOMIC DNA]</scope>
    <source>
        <strain evidence="7">BMG 814</strain>
    </source>
</reference>
<keyword evidence="3" id="KW-0238">DNA-binding</keyword>
<dbReference type="Pfam" id="PF03466">
    <property type="entry name" value="LysR_substrate"/>
    <property type="match status" value="1"/>
</dbReference>
<keyword evidence="4" id="KW-0804">Transcription</keyword>
<dbReference type="Gene3D" id="1.10.10.10">
    <property type="entry name" value="Winged helix-like DNA-binding domain superfamily/Winged helix DNA-binding domain"/>
    <property type="match status" value="1"/>
</dbReference>
<sequence length="306" mass="32657">MQYFVAAAETGNISAAAARLHTSQSGMSTAIQRLERDLGCDLFIRNPARGITLTPGGHQLLQRARELLRQAAELQQAGEDMQVGLAGPLSAGFFVTLAPFYVPQVLPRLRAAHPGMTVEVLEGDGATLQAALRSGACDIALTYGLAIGEDMTFEPVARVRPYALVSAQHPVAGRRSAMLRELVAAPLVMLDLTETSQFMMGMLQRVDVEPPEILRTTNFETMRGLVAAGSGFAILNQRPRFPASREGEVQAVAITDAEEITIGLLSVAGVRPNRRMQVFTEECRAAAAALTAPRPDSPLPGDSAAP</sequence>
<keyword evidence="2" id="KW-0805">Transcription regulation</keyword>
<dbReference type="Proteomes" id="UP001233673">
    <property type="component" value="Unassembled WGS sequence"/>
</dbReference>
<dbReference type="SUPFAM" id="SSF53850">
    <property type="entry name" value="Periplasmic binding protein-like II"/>
    <property type="match status" value="1"/>
</dbReference>